<dbReference type="InterPro" id="IPR004179">
    <property type="entry name" value="Sec63-dom"/>
</dbReference>
<feature type="domain" description="J" evidence="11">
    <location>
        <begin position="125"/>
        <end position="196"/>
    </location>
</feature>
<evidence type="ECO:0000256" key="2">
    <source>
        <dbReference type="ARBA" id="ARBA00022448"/>
    </source>
</evidence>
<dbReference type="FunFam" id="1.10.287.110:FF:000114">
    <property type="entry name" value="SEC63 isoform 5"/>
    <property type="match status" value="1"/>
</dbReference>
<dbReference type="SUPFAM" id="SSF158702">
    <property type="entry name" value="Sec63 N-terminal domain-like"/>
    <property type="match status" value="1"/>
</dbReference>
<evidence type="ECO:0000256" key="1">
    <source>
        <dbReference type="ARBA" id="ARBA00004477"/>
    </source>
</evidence>
<sequence>MPTNYEYDEASETWPSFVLTGVLMVVGPMTLLQIYQILFGSNAEDVGSGDTKEFNEKVLTKLNDEYTSNEIKQFRKKFDKNSSKKSKIWNKRNILIIVGWILVAVLLQRINSNDAIKDAAIKLFDPYEILGISSSASDRDIKSAYRKLSVKFHPDKLAKGLTTDEKDVMEETYVQITKAYESLTDELVRQNYLKYGHPDGPQSTSHGIALPRFLVDGSASPLLVVCYFVLLGLILPYFVSRWWARTQSYTKKGIHNVTASNFVSNLVNYKPSEIVTLDLILHWLSFANEFKQFYPDLQPEDFEKLLHDHINRKDSGKLNEAKFRIVAKCHSLLHGLIDIACGFRNLEIALGAINTFKCIVQAVPLTPNSQILQLPNVDKEHFSNESKNVHTLGKLFTLEDSQIGDVLGIKDQAKLSETLRVASHIPNLKIIKADFLVPGENQVTPLSTPYICLKVLVRSAKQPLLPTNLIPEDKLVESQDFESQRDPFAMMSKQPLVPFSFAPLFPTKRRCNWCCLVSSQKDGKLLQTPIIVEKLSYKNLNDDKDFFDKRIKLDLTKDDKFNINDWDIGTIKIPLGQPAPETVGDFFFRVIVKSTDYFTTDLDITMNMKVRDLPAVEEQVDIYSEEDDDYSSDEDESGSDDESDASDYTDIDTDTEAEEDESTE</sequence>
<keyword evidence="7 10" id="KW-0472">Membrane</keyword>
<dbReference type="Pfam" id="PF00226">
    <property type="entry name" value="DnaJ"/>
    <property type="match status" value="1"/>
</dbReference>
<comment type="subcellular location">
    <subcellularLocation>
        <location evidence="1">Endoplasmic reticulum membrane</location>
        <topology evidence="1">Multi-pass membrane protein</topology>
    </subcellularLocation>
</comment>
<reference evidence="12" key="1">
    <citation type="submission" date="2022-10" db="EMBL/GenBank/DDBJ databases">
        <authorList>
            <person name="Byrne P K."/>
        </authorList>
    </citation>
    <scope>NUCLEOTIDE SEQUENCE</scope>
    <source>
        <strain evidence="12">CBS7001</strain>
    </source>
</reference>
<evidence type="ECO:0000256" key="9">
    <source>
        <dbReference type="SAM" id="MobiDB-lite"/>
    </source>
</evidence>
<dbReference type="PROSITE" id="PS50076">
    <property type="entry name" value="DNAJ_2"/>
    <property type="match status" value="1"/>
</dbReference>
<dbReference type="SMART" id="SM00973">
    <property type="entry name" value="Sec63"/>
    <property type="match status" value="1"/>
</dbReference>
<feature type="transmembrane region" description="Helical" evidence="10">
    <location>
        <begin position="14"/>
        <end position="32"/>
    </location>
</feature>
<name>A0AA35NRR8_SACUV</name>
<feature type="transmembrane region" description="Helical" evidence="10">
    <location>
        <begin position="219"/>
        <end position="239"/>
    </location>
</feature>
<dbReference type="GO" id="GO:0031207">
    <property type="term" value="C:Sec62/Sec63 complex"/>
    <property type="evidence" value="ECO:0007669"/>
    <property type="project" value="TreeGrafter"/>
</dbReference>
<gene>
    <name evidence="12" type="primary">SUVC08G2820</name>
    <name evidence="12" type="ORF">SUVC_08G2820</name>
</gene>
<evidence type="ECO:0000313" key="12">
    <source>
        <dbReference type="EMBL" id="CAI4064559.1"/>
    </source>
</evidence>
<protein>
    <recommendedName>
        <fullName evidence="11">J domain-containing protein</fullName>
    </recommendedName>
</protein>
<dbReference type="GO" id="GO:0003723">
    <property type="term" value="F:RNA binding"/>
    <property type="evidence" value="ECO:0007669"/>
    <property type="project" value="TreeGrafter"/>
</dbReference>
<dbReference type="GO" id="GO:0006620">
    <property type="term" value="P:post-translational protein targeting to endoplasmic reticulum membrane"/>
    <property type="evidence" value="ECO:0007669"/>
    <property type="project" value="TreeGrafter"/>
</dbReference>
<dbReference type="PROSITE" id="PS00636">
    <property type="entry name" value="DNAJ_1"/>
    <property type="match status" value="1"/>
</dbReference>
<feature type="region of interest" description="Disordered" evidence="9">
    <location>
        <begin position="620"/>
        <end position="664"/>
    </location>
</feature>
<dbReference type="InterPro" id="IPR001623">
    <property type="entry name" value="DnaJ_domain"/>
</dbReference>
<keyword evidence="5" id="KW-0653">Protein transport</keyword>
<dbReference type="Proteomes" id="UP001162090">
    <property type="component" value="Chromosome 8"/>
</dbReference>
<dbReference type="EMBL" id="OX365919">
    <property type="protein sequence ID" value="CAI4064559.1"/>
    <property type="molecule type" value="Genomic_DNA"/>
</dbReference>
<evidence type="ECO:0000259" key="11">
    <source>
        <dbReference type="PROSITE" id="PS50076"/>
    </source>
</evidence>
<organism evidence="12 13">
    <name type="scientific">Saccharomyces uvarum</name>
    <name type="common">Yeast</name>
    <name type="synonym">Saccharomyces bayanus var. uvarum</name>
    <dbReference type="NCBI Taxonomy" id="230603"/>
    <lineage>
        <taxon>Eukaryota</taxon>
        <taxon>Fungi</taxon>
        <taxon>Dikarya</taxon>
        <taxon>Ascomycota</taxon>
        <taxon>Saccharomycotina</taxon>
        <taxon>Saccharomycetes</taxon>
        <taxon>Saccharomycetales</taxon>
        <taxon>Saccharomycetaceae</taxon>
        <taxon>Saccharomyces</taxon>
    </lineage>
</organism>
<accession>A0AA35NRR8</accession>
<dbReference type="InterPro" id="IPR014756">
    <property type="entry name" value="Ig_E-set"/>
</dbReference>
<dbReference type="PRINTS" id="PR00625">
    <property type="entry name" value="JDOMAIN"/>
</dbReference>
<evidence type="ECO:0000256" key="7">
    <source>
        <dbReference type="ARBA" id="ARBA00023136"/>
    </source>
</evidence>
<keyword evidence="8" id="KW-0143">Chaperone</keyword>
<feature type="transmembrane region" description="Helical" evidence="10">
    <location>
        <begin position="93"/>
        <end position="110"/>
    </location>
</feature>
<dbReference type="AlphaFoldDB" id="A0AA35NRR8"/>
<dbReference type="PANTHER" id="PTHR24075">
    <property type="entry name" value="SEC63 DOMAIN-CONTAINING"/>
    <property type="match status" value="1"/>
</dbReference>
<evidence type="ECO:0000256" key="6">
    <source>
        <dbReference type="ARBA" id="ARBA00022989"/>
    </source>
</evidence>
<dbReference type="Gene3D" id="1.10.287.110">
    <property type="entry name" value="DnaJ domain"/>
    <property type="match status" value="1"/>
</dbReference>
<evidence type="ECO:0000256" key="8">
    <source>
        <dbReference type="ARBA" id="ARBA00023186"/>
    </source>
</evidence>
<evidence type="ECO:0000256" key="5">
    <source>
        <dbReference type="ARBA" id="ARBA00022927"/>
    </source>
</evidence>
<dbReference type="InterPro" id="IPR018253">
    <property type="entry name" value="DnaJ_domain_CS"/>
</dbReference>
<keyword evidence="3 10" id="KW-0812">Transmembrane</keyword>
<evidence type="ECO:0000313" key="13">
    <source>
        <dbReference type="Proteomes" id="UP001162090"/>
    </source>
</evidence>
<dbReference type="GO" id="GO:0008320">
    <property type="term" value="F:protein transmembrane transporter activity"/>
    <property type="evidence" value="ECO:0007669"/>
    <property type="project" value="TreeGrafter"/>
</dbReference>
<dbReference type="PANTHER" id="PTHR24075:SF0">
    <property type="entry name" value="TRANSLOCATION PROTEIN SEC63 HOMOLOG"/>
    <property type="match status" value="1"/>
</dbReference>
<dbReference type="SMART" id="SM00271">
    <property type="entry name" value="DnaJ"/>
    <property type="match status" value="1"/>
</dbReference>
<dbReference type="GO" id="GO:0006614">
    <property type="term" value="P:SRP-dependent cotranslational protein targeting to membrane"/>
    <property type="evidence" value="ECO:0007669"/>
    <property type="project" value="TreeGrafter"/>
</dbReference>
<evidence type="ECO:0000256" key="10">
    <source>
        <dbReference type="SAM" id="Phobius"/>
    </source>
</evidence>
<dbReference type="CDD" id="cd06257">
    <property type="entry name" value="DnaJ"/>
    <property type="match status" value="1"/>
</dbReference>
<keyword evidence="6 10" id="KW-1133">Transmembrane helix</keyword>
<keyword evidence="4" id="KW-0256">Endoplasmic reticulum</keyword>
<dbReference type="InterPro" id="IPR036869">
    <property type="entry name" value="J_dom_sf"/>
</dbReference>
<proteinExistence type="predicted"/>
<dbReference type="SUPFAM" id="SSF46565">
    <property type="entry name" value="Chaperone J-domain"/>
    <property type="match status" value="1"/>
</dbReference>
<evidence type="ECO:0000256" key="3">
    <source>
        <dbReference type="ARBA" id="ARBA00022692"/>
    </source>
</evidence>
<evidence type="ECO:0000256" key="4">
    <source>
        <dbReference type="ARBA" id="ARBA00022824"/>
    </source>
</evidence>
<keyword evidence="2" id="KW-0813">Transport</keyword>
<dbReference type="SUPFAM" id="SSF81296">
    <property type="entry name" value="E set domains"/>
    <property type="match status" value="1"/>
</dbReference>